<dbReference type="Pfam" id="PF00708">
    <property type="entry name" value="Acylphosphatase"/>
    <property type="match status" value="1"/>
</dbReference>
<evidence type="ECO:0000256" key="2">
    <source>
        <dbReference type="RuleBase" id="RU004168"/>
    </source>
</evidence>
<gene>
    <name evidence="4" type="ORF">BSL78_24833</name>
</gene>
<reference evidence="4 5" key="1">
    <citation type="journal article" date="2017" name="PLoS Biol.">
        <title>The sea cucumber genome provides insights into morphological evolution and visceral regeneration.</title>
        <authorList>
            <person name="Zhang X."/>
            <person name="Sun L."/>
            <person name="Yuan J."/>
            <person name="Sun Y."/>
            <person name="Gao Y."/>
            <person name="Zhang L."/>
            <person name="Li S."/>
            <person name="Dai H."/>
            <person name="Hamel J.F."/>
            <person name="Liu C."/>
            <person name="Yu Y."/>
            <person name="Liu S."/>
            <person name="Lin W."/>
            <person name="Guo K."/>
            <person name="Jin S."/>
            <person name="Xu P."/>
            <person name="Storey K.B."/>
            <person name="Huan P."/>
            <person name="Zhang T."/>
            <person name="Zhou Y."/>
            <person name="Zhang J."/>
            <person name="Lin C."/>
            <person name="Li X."/>
            <person name="Xing L."/>
            <person name="Huo D."/>
            <person name="Sun M."/>
            <person name="Wang L."/>
            <person name="Mercier A."/>
            <person name="Li F."/>
            <person name="Yang H."/>
            <person name="Xiang J."/>
        </authorList>
    </citation>
    <scope>NUCLEOTIDE SEQUENCE [LARGE SCALE GENOMIC DNA]</scope>
    <source>
        <strain evidence="4">Shaxun</strain>
        <tissue evidence="4">Muscle</tissue>
    </source>
</reference>
<dbReference type="AlphaFoldDB" id="A0A2G8JRJ5"/>
<proteinExistence type="inferred from homology"/>
<comment type="similarity">
    <text evidence="2">Belongs to the acylphosphatase family.</text>
</comment>
<dbReference type="Gene3D" id="3.30.70.100">
    <property type="match status" value="1"/>
</dbReference>
<accession>A0A2G8JRJ5</accession>
<keyword evidence="5" id="KW-1185">Reference proteome</keyword>
<feature type="non-terminal residue" evidence="4">
    <location>
        <position position="1"/>
    </location>
</feature>
<dbReference type="InterPro" id="IPR036046">
    <property type="entry name" value="Acylphosphatase-like_dom_sf"/>
</dbReference>
<evidence type="ECO:0000259" key="3">
    <source>
        <dbReference type="PROSITE" id="PS51160"/>
    </source>
</evidence>
<dbReference type="SUPFAM" id="SSF54975">
    <property type="entry name" value="Acylphosphatase/BLUF domain-like"/>
    <property type="match status" value="1"/>
</dbReference>
<evidence type="ECO:0000256" key="1">
    <source>
        <dbReference type="PROSITE-ProRule" id="PRU00520"/>
    </source>
</evidence>
<protein>
    <recommendedName>
        <fullName evidence="3">Acylphosphatase-like domain-containing protein</fullName>
    </recommendedName>
</protein>
<feature type="domain" description="Acylphosphatase-like" evidence="3">
    <location>
        <begin position="1"/>
        <end position="74"/>
    </location>
</feature>
<comment type="caution">
    <text evidence="4">The sequence shown here is derived from an EMBL/GenBank/DDBJ whole genome shotgun (WGS) entry which is preliminary data.</text>
</comment>
<dbReference type="Proteomes" id="UP000230750">
    <property type="component" value="Unassembled WGS sequence"/>
</dbReference>
<sequence>HTMKTATKYGLVGWVQNTRHNTVVGQAQGPSEKLNMFKVQLACYSWIQLKVKMCQGFVLEEISSSNLVDDDLVFMCFIFEKEALVQLWLLEHKFCDNKTRVLQQNVLLNYKSRDFLT</sequence>
<comment type="caution">
    <text evidence="1">Lacks conserved residue(s) required for the propagation of feature annotation.</text>
</comment>
<dbReference type="PROSITE" id="PS51160">
    <property type="entry name" value="ACYLPHOSPHATASE_3"/>
    <property type="match status" value="1"/>
</dbReference>
<name>A0A2G8JRJ5_STIJA</name>
<evidence type="ECO:0000313" key="4">
    <source>
        <dbReference type="EMBL" id="PIK38330.1"/>
    </source>
</evidence>
<dbReference type="EMBL" id="MRZV01001372">
    <property type="protein sequence ID" value="PIK38330.1"/>
    <property type="molecule type" value="Genomic_DNA"/>
</dbReference>
<dbReference type="OrthoDB" id="7961613at2759"/>
<organism evidence="4 5">
    <name type="scientific">Stichopus japonicus</name>
    <name type="common">Sea cucumber</name>
    <dbReference type="NCBI Taxonomy" id="307972"/>
    <lineage>
        <taxon>Eukaryota</taxon>
        <taxon>Metazoa</taxon>
        <taxon>Echinodermata</taxon>
        <taxon>Eleutherozoa</taxon>
        <taxon>Echinozoa</taxon>
        <taxon>Holothuroidea</taxon>
        <taxon>Aspidochirotacea</taxon>
        <taxon>Aspidochirotida</taxon>
        <taxon>Stichopodidae</taxon>
        <taxon>Apostichopus</taxon>
    </lineage>
</organism>
<evidence type="ECO:0000313" key="5">
    <source>
        <dbReference type="Proteomes" id="UP000230750"/>
    </source>
</evidence>
<dbReference type="InterPro" id="IPR001792">
    <property type="entry name" value="Acylphosphatase-like_dom"/>
</dbReference>